<evidence type="ECO:0008006" key="9">
    <source>
        <dbReference type="Google" id="ProtNLM"/>
    </source>
</evidence>
<dbReference type="Pfam" id="PF13855">
    <property type="entry name" value="LRR_8"/>
    <property type="match status" value="3"/>
</dbReference>
<keyword evidence="1" id="KW-0433">Leucine-rich repeat</keyword>
<accession>A0A1Y1KC07</accession>
<evidence type="ECO:0000256" key="2">
    <source>
        <dbReference type="ARBA" id="ARBA00022729"/>
    </source>
</evidence>
<dbReference type="Proteomes" id="UP000327044">
    <property type="component" value="Unassembled WGS sequence"/>
</dbReference>
<organism evidence="6">
    <name type="scientific">Photinus pyralis</name>
    <name type="common">Common eastern firefly</name>
    <name type="synonym">Lampyris pyralis</name>
    <dbReference type="NCBI Taxonomy" id="7054"/>
    <lineage>
        <taxon>Eukaryota</taxon>
        <taxon>Metazoa</taxon>
        <taxon>Ecdysozoa</taxon>
        <taxon>Arthropoda</taxon>
        <taxon>Hexapoda</taxon>
        <taxon>Insecta</taxon>
        <taxon>Pterygota</taxon>
        <taxon>Neoptera</taxon>
        <taxon>Endopterygota</taxon>
        <taxon>Coleoptera</taxon>
        <taxon>Polyphaga</taxon>
        <taxon>Elateriformia</taxon>
        <taxon>Elateroidea</taxon>
        <taxon>Lampyridae</taxon>
        <taxon>Lampyrinae</taxon>
        <taxon>Photinus</taxon>
    </lineage>
</organism>
<dbReference type="SUPFAM" id="SSF52058">
    <property type="entry name" value="L domain-like"/>
    <property type="match status" value="1"/>
</dbReference>
<evidence type="ECO:0000313" key="7">
    <source>
        <dbReference type="EMBL" id="KAB0802794.1"/>
    </source>
</evidence>
<name>A0A1Y1KC07_PHOPY</name>
<reference evidence="6" key="1">
    <citation type="journal article" date="2016" name="Sci. Rep.">
        <title>Molecular characterization of firefly nuptial gifts: a multi-omics approach sheds light on postcopulatory sexual selection.</title>
        <authorList>
            <person name="Al-Wathiqui N."/>
            <person name="Fallon T.R."/>
            <person name="South A."/>
            <person name="Weng J.K."/>
            <person name="Lewis S.M."/>
        </authorList>
    </citation>
    <scope>NUCLEOTIDE SEQUENCE</scope>
</reference>
<reference evidence="7 8" key="2">
    <citation type="journal article" date="2018" name="Elife">
        <title>Firefly genomes illuminate parallel origins of bioluminescence in beetles.</title>
        <authorList>
            <person name="Fallon T.R."/>
            <person name="Lower S.E."/>
            <person name="Chang C.H."/>
            <person name="Bessho-Uehara M."/>
            <person name="Martin G.J."/>
            <person name="Bewick A.J."/>
            <person name="Behringer M."/>
            <person name="Debat H.J."/>
            <person name="Wong I."/>
            <person name="Day J.C."/>
            <person name="Suvorov A."/>
            <person name="Silva C.J."/>
            <person name="Stanger-Hall K.F."/>
            <person name="Hall D.W."/>
            <person name="Schmitz R.J."/>
            <person name="Nelson D.R."/>
            <person name="Lewis S.M."/>
            <person name="Shigenobu S."/>
            <person name="Bybee S.M."/>
            <person name="Larracuente A.M."/>
            <person name="Oba Y."/>
            <person name="Weng J.K."/>
        </authorList>
    </citation>
    <scope>NUCLEOTIDE SEQUENCE [LARGE SCALE GENOMIC DNA]</scope>
    <source>
        <strain evidence="7">1611_PpyrPB1</strain>
        <tissue evidence="7">Whole body</tissue>
    </source>
</reference>
<dbReference type="FunFam" id="3.80.10.10:FF:001164">
    <property type="entry name" value="GH01279p"/>
    <property type="match status" value="1"/>
</dbReference>
<proteinExistence type="predicted"/>
<dbReference type="EMBL" id="VVIM01000002">
    <property type="protein sequence ID" value="KAB0802794.1"/>
    <property type="molecule type" value="Genomic_DNA"/>
</dbReference>
<keyword evidence="4" id="KW-0325">Glycoprotein</keyword>
<feature type="signal peptide" evidence="5">
    <location>
        <begin position="1"/>
        <end position="30"/>
    </location>
</feature>
<dbReference type="PROSITE" id="PS51450">
    <property type="entry name" value="LRR"/>
    <property type="match status" value="2"/>
</dbReference>
<dbReference type="PANTHER" id="PTHR45842:SF12">
    <property type="entry name" value="KEKKON 5, ISOFORM A"/>
    <property type="match status" value="1"/>
</dbReference>
<evidence type="ECO:0000256" key="3">
    <source>
        <dbReference type="ARBA" id="ARBA00022737"/>
    </source>
</evidence>
<dbReference type="InterPro" id="IPR003591">
    <property type="entry name" value="Leu-rich_rpt_typical-subtyp"/>
</dbReference>
<dbReference type="InterPro" id="IPR032675">
    <property type="entry name" value="LRR_dom_sf"/>
</dbReference>
<evidence type="ECO:0000256" key="5">
    <source>
        <dbReference type="SAM" id="SignalP"/>
    </source>
</evidence>
<dbReference type="SMART" id="SM00369">
    <property type="entry name" value="LRR_TYP"/>
    <property type="match status" value="7"/>
</dbReference>
<evidence type="ECO:0000313" key="6">
    <source>
        <dbReference type="EMBL" id="JAV56976.1"/>
    </source>
</evidence>
<protein>
    <recommendedName>
        <fullName evidence="9">LRRCT domain-containing protein</fullName>
    </recommendedName>
</protein>
<keyword evidence="3" id="KW-0677">Repeat</keyword>
<reference evidence="7" key="3">
    <citation type="submission" date="2019-08" db="EMBL/GenBank/DDBJ databases">
        <authorList>
            <consortium name="Photinus pyralis genome working group"/>
            <person name="Fallon T.R."/>
            <person name="Sander Lower S.E."/>
            <person name="Weng J.-K."/>
        </authorList>
    </citation>
    <scope>NUCLEOTIDE SEQUENCE</scope>
    <source>
        <strain evidence="7">1611_PpyrPB1</strain>
        <tissue evidence="7">Whole body</tissue>
    </source>
</reference>
<evidence type="ECO:0000313" key="8">
    <source>
        <dbReference type="Proteomes" id="UP000327044"/>
    </source>
</evidence>
<dbReference type="EMBL" id="GEZM01091263">
    <property type="protein sequence ID" value="JAV56976.1"/>
    <property type="molecule type" value="Transcribed_RNA"/>
</dbReference>
<gene>
    <name evidence="7" type="ORF">PPYR_04980</name>
</gene>
<evidence type="ECO:0000256" key="1">
    <source>
        <dbReference type="ARBA" id="ARBA00022614"/>
    </source>
</evidence>
<keyword evidence="8" id="KW-1185">Reference proteome</keyword>
<dbReference type="InterPro" id="IPR050467">
    <property type="entry name" value="LRFN"/>
</dbReference>
<feature type="chain" id="PRO_5036312508" description="LRRCT domain-containing protein" evidence="5">
    <location>
        <begin position="31"/>
        <end position="357"/>
    </location>
</feature>
<dbReference type="InParanoid" id="A0A1Y1KC07"/>
<dbReference type="AlphaFoldDB" id="A0A1Y1KC07"/>
<dbReference type="InterPro" id="IPR001611">
    <property type="entry name" value="Leu-rich_rpt"/>
</dbReference>
<dbReference type="Gene3D" id="3.80.10.10">
    <property type="entry name" value="Ribonuclease Inhibitor"/>
    <property type="match status" value="1"/>
</dbReference>
<dbReference type="PANTHER" id="PTHR45842">
    <property type="entry name" value="SYNAPTIC ADHESION-LIKE MOLECULE SALM"/>
    <property type="match status" value="1"/>
</dbReference>
<keyword evidence="2 5" id="KW-0732">Signal</keyword>
<evidence type="ECO:0000256" key="4">
    <source>
        <dbReference type="ARBA" id="ARBA00023180"/>
    </source>
</evidence>
<sequence length="357" mass="41359">MKYVNENQKFIMKIAALVIVFLLKCHQARANGPFDLCFYHLSSGEEFIQCGELKAYRNEKPNNNLQEIEKIHIGWNTTMPELRFGLFSSFTRLKVLHLSNSHIQRLDKRAFYNMEQLTELSLFNNEIIEVDSSVFKYLTSLRVLDLGTNKITGLLDFIFHNLLDLEELVLSWNMISTVTMDLFYGLNNLRKLNLAGNSLKSLPENAFACLTNLIGLDLSYNDLAELPVGLFNNQSEMQMLNLESNQLQCLRQGLFRNTVELLYLDISNNFITRVNGSLLNNTVVEMLKFERNLVTEIDVAELLKQAQFLEELYFDHNPWKCHALRNAIQYLNESEIYFEPGVYFAHQNINGILCDKI</sequence>